<gene>
    <name evidence="1" type="ORF">WS70_18915</name>
</gene>
<dbReference type="RefSeq" id="WP_059472512.1">
    <property type="nucleotide sequence ID" value="NZ_CP013387.1"/>
</dbReference>
<proteinExistence type="predicted"/>
<sequence>MSARRLLVGATFTASPLDPLLRARRFDDVAFTRYNQLLQALLAPDPQHARDETLLLVRLADFVRHEASDRAQSPDSLAALLTQRADAWLDALASFSASRAMPPCIVVLPSPALDARGAALADTCRRLECALQSVPGVRALDWADFVSASAIAQPFDPVADKLGHVPLTIECFAAFAKWIAARLHDGGGADSGAAKRDASAVSGAHTHTQTAAVADADANANASADVNATAAATPHEAAPHTRVNADAAAGHIRNAAPTDACSRDAASPSAPAPSASLARFFERLQLRITGVPLDDETALAKSARLSHTAATFHLSGRPYLEADLLDAAERNASGLALTVADRFGQYGCSGFALVRADAGLPVLAEFVLSCTVLGKQVEHGALLAFAHAARQAALPAIAIDYARTDGNQPAVEFVDALAAQAGVAVERNGSRARLRIAPSALADAVLARAKAPQALAATAQALDLAPLFSRSTTHLAVHR</sequence>
<dbReference type="Gene3D" id="3.40.50.1110">
    <property type="entry name" value="SGNH hydrolase"/>
    <property type="match status" value="1"/>
</dbReference>
<dbReference type="GO" id="GO:0016788">
    <property type="term" value="F:hydrolase activity, acting on ester bonds"/>
    <property type="evidence" value="ECO:0007669"/>
    <property type="project" value="UniProtKB-ARBA"/>
</dbReference>
<protein>
    <submittedName>
        <fullName evidence="1">FkbH domain-containing protein</fullName>
    </submittedName>
</protein>
<dbReference type="KEGG" id="buu:WS70_18915"/>
<accession>A0A1B4FJX3</accession>
<dbReference type="EMBL" id="CP013387">
    <property type="protein sequence ID" value="AOJ03976.1"/>
    <property type="molecule type" value="Genomic_DNA"/>
</dbReference>
<organism evidence="1 2">
    <name type="scientific">Burkholderia mayonis</name>
    <dbReference type="NCBI Taxonomy" id="1385591"/>
    <lineage>
        <taxon>Bacteria</taxon>
        <taxon>Pseudomonadati</taxon>
        <taxon>Pseudomonadota</taxon>
        <taxon>Betaproteobacteria</taxon>
        <taxon>Burkholderiales</taxon>
        <taxon>Burkholderiaceae</taxon>
        <taxon>Burkholderia</taxon>
        <taxon>pseudomallei group</taxon>
    </lineage>
</organism>
<dbReference type="Proteomes" id="UP000062519">
    <property type="component" value="Chromosome 2"/>
</dbReference>
<name>A0A1B4FJX3_9BURK</name>
<dbReference type="AlphaFoldDB" id="A0A1B4FJX3"/>
<evidence type="ECO:0000313" key="1">
    <source>
        <dbReference type="EMBL" id="AOJ03976.1"/>
    </source>
</evidence>
<reference evidence="1 2" key="1">
    <citation type="submission" date="2015-12" db="EMBL/GenBank/DDBJ databases">
        <title>Diversity of Burkholderia near neighbor genomes.</title>
        <authorList>
            <person name="Sahl J."/>
            <person name="Wagner D."/>
            <person name="Keim P."/>
        </authorList>
    </citation>
    <scope>NUCLEOTIDE SEQUENCE [LARGE SCALE GENOMIC DNA]</scope>
    <source>
        <strain evidence="1 2">BDU6</strain>
    </source>
</reference>
<keyword evidence="2" id="KW-1185">Reference proteome</keyword>
<dbReference type="InterPro" id="IPR036514">
    <property type="entry name" value="SGNH_hydro_sf"/>
</dbReference>
<evidence type="ECO:0000313" key="2">
    <source>
        <dbReference type="Proteomes" id="UP000062519"/>
    </source>
</evidence>